<gene>
    <name evidence="1" type="ORF">N8T08_002275</name>
</gene>
<proteinExistence type="predicted"/>
<sequence length="249" mass="27999">MGKNRKQQRNPNEMSRRGNPAEGNMGSRRSSYHLMLAREQDRYSRDGVSSGHPPHGWTGPPSPYSHPRNSMQYVPGVHYPPAMQHPQNPSSGHGPCLPLYPLSEMDMRMMPTNVPNSYFLRRNDTRGLRHRLFNEDYRYAGPQQVYAPPDMNGHFAEPPAYGYAVPNDIPQINGHRSEKFRLRGDAPAFVPGMQAPLEKSDDESAVHSLDQFYSSDSGIKIEEMDSKSDDGGMNSSGQRVAWLVVSSTR</sequence>
<evidence type="ECO:0000313" key="1">
    <source>
        <dbReference type="EMBL" id="KAK1146948.1"/>
    </source>
</evidence>
<evidence type="ECO:0000313" key="2">
    <source>
        <dbReference type="Proteomes" id="UP001177260"/>
    </source>
</evidence>
<dbReference type="EMBL" id="JAOPJF010000014">
    <property type="protein sequence ID" value="KAK1146948.1"/>
    <property type="molecule type" value="Genomic_DNA"/>
</dbReference>
<dbReference type="Proteomes" id="UP001177260">
    <property type="component" value="Unassembled WGS sequence"/>
</dbReference>
<reference evidence="1 2" key="1">
    <citation type="journal article" date="2023" name="ACS Omega">
        <title>Identification of the Neoaspergillic Acid Biosynthesis Gene Cluster by Establishing an In Vitro CRISPR-Ribonucleoprotein Genetic System in Aspergillus melleus.</title>
        <authorList>
            <person name="Yuan B."/>
            <person name="Grau M.F."/>
            <person name="Murata R.M."/>
            <person name="Torok T."/>
            <person name="Venkateswaran K."/>
            <person name="Stajich J.E."/>
            <person name="Wang C.C.C."/>
        </authorList>
    </citation>
    <scope>NUCLEOTIDE SEQUENCE [LARGE SCALE GENOMIC DNA]</scope>
    <source>
        <strain evidence="1 2">IMV 1140</strain>
    </source>
</reference>
<accession>A0ACC3B9A0</accession>
<name>A0ACC3B9A0_9EURO</name>
<keyword evidence="2" id="KW-1185">Reference proteome</keyword>
<protein>
    <submittedName>
        <fullName evidence="1">Uncharacterized protein</fullName>
    </submittedName>
</protein>
<organism evidence="1 2">
    <name type="scientific">Aspergillus melleus</name>
    <dbReference type="NCBI Taxonomy" id="138277"/>
    <lineage>
        <taxon>Eukaryota</taxon>
        <taxon>Fungi</taxon>
        <taxon>Dikarya</taxon>
        <taxon>Ascomycota</taxon>
        <taxon>Pezizomycotina</taxon>
        <taxon>Eurotiomycetes</taxon>
        <taxon>Eurotiomycetidae</taxon>
        <taxon>Eurotiales</taxon>
        <taxon>Aspergillaceae</taxon>
        <taxon>Aspergillus</taxon>
        <taxon>Aspergillus subgen. Circumdati</taxon>
    </lineage>
</organism>
<comment type="caution">
    <text evidence="1">The sequence shown here is derived from an EMBL/GenBank/DDBJ whole genome shotgun (WGS) entry which is preliminary data.</text>
</comment>